<comment type="function">
    <text evidence="6">Forms membrane-associated dynamic filaments that are essential for cell shape determination. Acts by regulating cell wall synthesis and cell elongation, and thus cell shape. A feedback loop between cell geometry and MreB localization may maintain elongated cell shape by targeting cell wall growth to regions of negative cell wall curvature.</text>
</comment>
<dbReference type="AlphaFoldDB" id="A0A143YYC4"/>
<dbReference type="Gene3D" id="3.30.420.40">
    <property type="match status" value="3"/>
</dbReference>
<evidence type="ECO:0000256" key="5">
    <source>
        <dbReference type="ARBA" id="ARBA00023458"/>
    </source>
</evidence>
<dbReference type="NCBIfam" id="TIGR00904">
    <property type="entry name" value="mreB"/>
    <property type="match status" value="1"/>
</dbReference>
<sequence length="340" mass="35978">MVSLNFKGKNIGIDLGTANTIVFIAGKGIAFREPSVVAKNIHTGEILSVGEEAFQMLGRTPGTIVASRPMKEGVIADYDTTVAMMKYFIKKATGNAFIKPYVMVCVPSGVTEVEKRAVLDATRTAGAKEAFIIEEPFAAAVGAGLPVHAPTGNMVVDIGGGTTDVATISLGGIVTSRSNTAGGDRMDEAIIQFIRKKYGLLIGERTAENIKITIGCADIGKAASYGSMEIRGRDMVNGLPKTLEIHAEDVAVAIHDVVENIIHSVREVLEETPPEISADVIDHGIVLTGGGALLKNIAEVISAEAEVPVFIANDPLDCVSIGTGETLKNINVYKRKNFRQ</sequence>
<organism evidence="7 9">
    <name type="scientific">Trichococcus ilyis</name>
    <dbReference type="NCBI Taxonomy" id="640938"/>
    <lineage>
        <taxon>Bacteria</taxon>
        <taxon>Bacillati</taxon>
        <taxon>Bacillota</taxon>
        <taxon>Bacilli</taxon>
        <taxon>Lactobacillales</taxon>
        <taxon>Carnobacteriaceae</taxon>
        <taxon>Trichococcus</taxon>
    </lineage>
</organism>
<evidence type="ECO:0000256" key="1">
    <source>
        <dbReference type="ARBA" id="ARBA00022490"/>
    </source>
</evidence>
<reference evidence="7 9" key="1">
    <citation type="submission" date="2016-02" db="EMBL/GenBank/DDBJ databases">
        <authorList>
            <person name="Wen L."/>
            <person name="He K."/>
            <person name="Yang H."/>
        </authorList>
    </citation>
    <scope>NUCLEOTIDE SEQUENCE [LARGE SCALE GENOMIC DNA]</scope>
    <source>
        <strain evidence="7">Trichococcus_R210</strain>
    </source>
</reference>
<proteinExistence type="inferred from homology"/>
<dbReference type="Proteomes" id="UP000199280">
    <property type="component" value="Unassembled WGS sequence"/>
</dbReference>
<comment type="subcellular location">
    <subcellularLocation>
        <location evidence="6">Cytoplasm</location>
    </subcellularLocation>
    <text evidence="6">Membrane-associated.</text>
</comment>
<keyword evidence="10" id="KW-1185">Reference proteome</keyword>
<dbReference type="Proteomes" id="UP000076878">
    <property type="component" value="Unassembled WGS sequence"/>
</dbReference>
<dbReference type="PANTHER" id="PTHR42749:SF1">
    <property type="entry name" value="CELL SHAPE-DETERMINING PROTEIN MREB"/>
    <property type="match status" value="1"/>
</dbReference>
<evidence type="ECO:0000256" key="3">
    <source>
        <dbReference type="ARBA" id="ARBA00022840"/>
    </source>
</evidence>
<evidence type="ECO:0000256" key="2">
    <source>
        <dbReference type="ARBA" id="ARBA00022741"/>
    </source>
</evidence>
<accession>A0A143YYC4</accession>
<comment type="subunit">
    <text evidence="6">Forms polymers.</text>
</comment>
<dbReference type="STRING" id="640938.TR210_1818"/>
<dbReference type="GO" id="GO:0008360">
    <property type="term" value="P:regulation of cell shape"/>
    <property type="evidence" value="ECO:0007669"/>
    <property type="project" value="UniProtKB-UniRule"/>
</dbReference>
<dbReference type="CDD" id="cd10225">
    <property type="entry name" value="ASKHA_NBD_MreB-like"/>
    <property type="match status" value="1"/>
</dbReference>
<evidence type="ECO:0000313" key="10">
    <source>
        <dbReference type="Proteomes" id="UP000199280"/>
    </source>
</evidence>
<dbReference type="InterPro" id="IPR056546">
    <property type="entry name" value="MreB_MamK-like"/>
</dbReference>
<keyword evidence="1 6" id="KW-0963">Cytoplasm</keyword>
<feature type="binding site" evidence="6">
    <location>
        <begin position="208"/>
        <end position="211"/>
    </location>
    <ligand>
        <name>ATP</name>
        <dbReference type="ChEBI" id="CHEBI:30616"/>
    </ligand>
</feature>
<evidence type="ECO:0000313" key="8">
    <source>
        <dbReference type="EMBL" id="SEJ25154.1"/>
    </source>
</evidence>
<dbReference type="GO" id="GO:0005524">
    <property type="term" value="F:ATP binding"/>
    <property type="evidence" value="ECO:0007669"/>
    <property type="project" value="UniProtKB-KW"/>
</dbReference>
<dbReference type="SUPFAM" id="SSF53067">
    <property type="entry name" value="Actin-like ATPase domain"/>
    <property type="match status" value="2"/>
</dbReference>
<evidence type="ECO:0000256" key="4">
    <source>
        <dbReference type="ARBA" id="ARBA00022960"/>
    </source>
</evidence>
<protein>
    <recommendedName>
        <fullName evidence="6">Cell shape-determining protein MreB</fullName>
    </recommendedName>
</protein>
<evidence type="ECO:0000313" key="9">
    <source>
        <dbReference type="Proteomes" id="UP000076878"/>
    </source>
</evidence>
<reference evidence="8 10" key="2">
    <citation type="submission" date="2016-10" db="EMBL/GenBank/DDBJ databases">
        <authorList>
            <person name="Varghese N."/>
            <person name="Submissions S."/>
        </authorList>
    </citation>
    <scope>NUCLEOTIDE SEQUENCE [LARGE SCALE GENOMIC DNA]</scope>
    <source>
        <strain evidence="8 10">DSM 22150</strain>
    </source>
</reference>
<dbReference type="EMBL" id="FJNB01000013">
    <property type="protein sequence ID" value="CZR01511.1"/>
    <property type="molecule type" value="Genomic_DNA"/>
</dbReference>
<name>A0A143YYC4_9LACT</name>
<dbReference type="Pfam" id="PF06723">
    <property type="entry name" value="MreB_Mbl"/>
    <property type="match status" value="1"/>
</dbReference>
<keyword evidence="3 6" id="KW-0067">ATP-binding</keyword>
<evidence type="ECO:0000256" key="6">
    <source>
        <dbReference type="HAMAP-Rule" id="MF_02207"/>
    </source>
</evidence>
<dbReference type="InterPro" id="IPR043129">
    <property type="entry name" value="ATPase_NBD"/>
</dbReference>
<gene>
    <name evidence="6" type="primary">mreB</name>
    <name evidence="8" type="ORF">SAMN05216375_11017</name>
    <name evidence="7" type="ORF">TR210_1818</name>
</gene>
<comment type="similarity">
    <text evidence="5 6">Belongs to the FtsA/MreB family.</text>
</comment>
<keyword evidence="2 6" id="KW-0547">Nucleotide-binding</keyword>
<feature type="binding site" evidence="6">
    <location>
        <begin position="290"/>
        <end position="293"/>
    </location>
    <ligand>
        <name>ATP</name>
        <dbReference type="ChEBI" id="CHEBI:30616"/>
    </ligand>
</feature>
<dbReference type="InterPro" id="IPR004753">
    <property type="entry name" value="MreB"/>
</dbReference>
<feature type="binding site" evidence="6">
    <location>
        <begin position="160"/>
        <end position="162"/>
    </location>
    <ligand>
        <name>ATP</name>
        <dbReference type="ChEBI" id="CHEBI:30616"/>
    </ligand>
</feature>
<dbReference type="HAMAP" id="MF_02207">
    <property type="entry name" value="MreB"/>
    <property type="match status" value="1"/>
</dbReference>
<dbReference type="GO" id="GO:0000902">
    <property type="term" value="P:cell morphogenesis"/>
    <property type="evidence" value="ECO:0007669"/>
    <property type="project" value="InterPro"/>
</dbReference>
<dbReference type="NCBIfam" id="NF010539">
    <property type="entry name" value="PRK13927.1"/>
    <property type="match status" value="1"/>
</dbReference>
<dbReference type="EMBL" id="FNYT01000010">
    <property type="protein sequence ID" value="SEJ25154.1"/>
    <property type="molecule type" value="Genomic_DNA"/>
</dbReference>
<dbReference type="GO" id="GO:0005737">
    <property type="term" value="C:cytoplasm"/>
    <property type="evidence" value="ECO:0007669"/>
    <property type="project" value="UniProtKB-SubCell"/>
</dbReference>
<feature type="binding site" evidence="6">
    <location>
        <begin position="17"/>
        <end position="19"/>
    </location>
    <ligand>
        <name>ATP</name>
        <dbReference type="ChEBI" id="CHEBI:30616"/>
    </ligand>
</feature>
<dbReference type="PRINTS" id="PR01652">
    <property type="entry name" value="SHAPEPROTEIN"/>
</dbReference>
<evidence type="ECO:0000313" key="7">
    <source>
        <dbReference type="EMBL" id="CZR01511.1"/>
    </source>
</evidence>
<keyword evidence="4 6" id="KW-0133">Cell shape</keyword>
<dbReference type="PANTHER" id="PTHR42749">
    <property type="entry name" value="CELL SHAPE-DETERMINING PROTEIN MREB"/>
    <property type="match status" value="1"/>
</dbReference>